<evidence type="ECO:0000256" key="1">
    <source>
        <dbReference type="SAM" id="SignalP"/>
    </source>
</evidence>
<protein>
    <recommendedName>
        <fullName evidence="4">WAP domain-containing protein</fullName>
    </recommendedName>
</protein>
<gene>
    <name evidence="2" type="ORF">CYY_001956</name>
</gene>
<keyword evidence="3" id="KW-1185">Reference proteome</keyword>
<evidence type="ECO:0000313" key="3">
    <source>
        <dbReference type="Proteomes" id="UP000695562"/>
    </source>
</evidence>
<feature type="signal peptide" evidence="1">
    <location>
        <begin position="1"/>
        <end position="20"/>
    </location>
</feature>
<accession>A0A8J4Q265</accession>
<name>A0A8J4Q265_9MYCE</name>
<comment type="caution">
    <text evidence="2">The sequence shown here is derived from an EMBL/GenBank/DDBJ whole genome shotgun (WGS) entry which is preliminary data.</text>
</comment>
<dbReference type="OrthoDB" id="4473401at2759"/>
<dbReference type="AlphaFoldDB" id="A0A8J4Q265"/>
<dbReference type="Proteomes" id="UP000695562">
    <property type="component" value="Unassembled WGS sequence"/>
</dbReference>
<sequence>MRTTLIAVLLVLLTISFTLAEQENAEEIFMIDGVALKCPQPTGFGNCIENCKNCKKDELCCSNGCGHTCTKGIKA</sequence>
<proteinExistence type="predicted"/>
<evidence type="ECO:0008006" key="4">
    <source>
        <dbReference type="Google" id="ProtNLM"/>
    </source>
</evidence>
<evidence type="ECO:0000313" key="2">
    <source>
        <dbReference type="EMBL" id="KAF2076767.1"/>
    </source>
</evidence>
<reference evidence="2" key="1">
    <citation type="submission" date="2020-01" db="EMBL/GenBank/DDBJ databases">
        <title>Development of genomics and gene disruption for Polysphondylium violaceum indicates a role for the polyketide synthase stlB in stalk morphogenesis.</title>
        <authorList>
            <person name="Narita B."/>
            <person name="Kawabe Y."/>
            <person name="Kin K."/>
            <person name="Saito T."/>
            <person name="Gibbs R."/>
            <person name="Kuspa A."/>
            <person name="Muzny D."/>
            <person name="Queller D."/>
            <person name="Richards S."/>
            <person name="Strassman J."/>
            <person name="Sucgang R."/>
            <person name="Worley K."/>
            <person name="Schaap P."/>
        </authorList>
    </citation>
    <scope>NUCLEOTIDE SEQUENCE</scope>
    <source>
        <strain evidence="2">QSvi11</strain>
    </source>
</reference>
<keyword evidence="1" id="KW-0732">Signal</keyword>
<organism evidence="2 3">
    <name type="scientific">Polysphondylium violaceum</name>
    <dbReference type="NCBI Taxonomy" id="133409"/>
    <lineage>
        <taxon>Eukaryota</taxon>
        <taxon>Amoebozoa</taxon>
        <taxon>Evosea</taxon>
        <taxon>Eumycetozoa</taxon>
        <taxon>Dictyostelia</taxon>
        <taxon>Dictyosteliales</taxon>
        <taxon>Dictyosteliaceae</taxon>
        <taxon>Polysphondylium</taxon>
    </lineage>
</organism>
<feature type="chain" id="PRO_5035175697" description="WAP domain-containing protein" evidence="1">
    <location>
        <begin position="21"/>
        <end position="75"/>
    </location>
</feature>
<dbReference type="EMBL" id="AJWJ01000050">
    <property type="protein sequence ID" value="KAF2076767.1"/>
    <property type="molecule type" value="Genomic_DNA"/>
</dbReference>